<evidence type="ECO:0000256" key="3">
    <source>
        <dbReference type="ARBA" id="ARBA00023159"/>
    </source>
</evidence>
<dbReference type="PROSITE" id="PS01124">
    <property type="entry name" value="HTH_ARAC_FAMILY_2"/>
    <property type="match status" value="1"/>
</dbReference>
<keyword evidence="1" id="KW-0805">Transcription regulation</keyword>
<dbReference type="InterPro" id="IPR018060">
    <property type="entry name" value="HTH_AraC"/>
</dbReference>
<evidence type="ECO:0000313" key="6">
    <source>
        <dbReference type="EMBL" id="NSG87125.1"/>
    </source>
</evidence>
<keyword evidence="2" id="KW-0238">DNA-binding</keyword>
<evidence type="ECO:0000313" key="7">
    <source>
        <dbReference type="Proteomes" id="UP001644719"/>
    </source>
</evidence>
<dbReference type="Proteomes" id="UP001644719">
    <property type="component" value="Unassembled WGS sequence"/>
</dbReference>
<dbReference type="PRINTS" id="PR00032">
    <property type="entry name" value="HTHARAC"/>
</dbReference>
<dbReference type="PANTHER" id="PTHR46796">
    <property type="entry name" value="HTH-TYPE TRANSCRIPTIONAL ACTIVATOR RHAS-RELATED"/>
    <property type="match status" value="1"/>
</dbReference>
<evidence type="ECO:0000256" key="4">
    <source>
        <dbReference type="ARBA" id="ARBA00023163"/>
    </source>
</evidence>
<dbReference type="InterPro" id="IPR050204">
    <property type="entry name" value="AraC_XylS_family_regulators"/>
</dbReference>
<dbReference type="EMBL" id="JAAITS010000061">
    <property type="protein sequence ID" value="NSG87125.1"/>
    <property type="molecule type" value="Genomic_DNA"/>
</dbReference>
<dbReference type="SUPFAM" id="SSF51215">
    <property type="entry name" value="Regulatory protein AraC"/>
    <property type="match status" value="1"/>
</dbReference>
<dbReference type="InterPro" id="IPR037923">
    <property type="entry name" value="HTH-like"/>
</dbReference>
<protein>
    <submittedName>
        <fullName evidence="6">Helix-turn-helix transcriptional regulator</fullName>
    </submittedName>
</protein>
<gene>
    <name evidence="6" type="ORF">G5B17_17340</name>
</gene>
<dbReference type="Gene3D" id="1.10.10.60">
    <property type="entry name" value="Homeodomain-like"/>
    <property type="match status" value="1"/>
</dbReference>
<feature type="domain" description="HTH araC/xylS-type" evidence="5">
    <location>
        <begin position="169"/>
        <end position="267"/>
    </location>
</feature>
<dbReference type="GeneID" id="69515911"/>
<dbReference type="InterPro" id="IPR020449">
    <property type="entry name" value="Tscrpt_reg_AraC-type_HTH"/>
</dbReference>
<evidence type="ECO:0000256" key="2">
    <source>
        <dbReference type="ARBA" id="ARBA00023125"/>
    </source>
</evidence>
<dbReference type="SMART" id="SM00342">
    <property type="entry name" value="HTH_ARAC"/>
    <property type="match status" value="1"/>
</dbReference>
<keyword evidence="4" id="KW-0804">Transcription</keyword>
<dbReference type="RefSeq" id="WP_148463603.1">
    <property type="nucleotide sequence ID" value="NZ_JAAITS010000061.1"/>
</dbReference>
<evidence type="ECO:0000259" key="5">
    <source>
        <dbReference type="PROSITE" id="PS01124"/>
    </source>
</evidence>
<reference evidence="6 7" key="1">
    <citation type="journal article" date="2020" name="Cell Host Microbe">
        <title>Functional and Genomic Variation between Human-Derived Isolates of Lachnospiraceae Reveals Inter- and Intra-Species Diversity.</title>
        <authorList>
            <person name="Sorbara M.T."/>
            <person name="Littmann E.R."/>
            <person name="Fontana E."/>
            <person name="Moody T.U."/>
            <person name="Kohout C.E."/>
            <person name="Gjonbalaj M."/>
            <person name="Eaton V."/>
            <person name="Seok R."/>
            <person name="Leiner I.M."/>
            <person name="Pamer E.G."/>
        </authorList>
    </citation>
    <scope>NUCLEOTIDE SEQUENCE [LARGE SCALE GENOMIC DNA]</scope>
    <source>
        <strain evidence="6 7">MSK.17.74</strain>
    </source>
</reference>
<dbReference type="PROSITE" id="PS00041">
    <property type="entry name" value="HTH_ARAC_FAMILY_1"/>
    <property type="match status" value="1"/>
</dbReference>
<evidence type="ECO:0000256" key="1">
    <source>
        <dbReference type="ARBA" id="ARBA00023015"/>
    </source>
</evidence>
<keyword evidence="7" id="KW-1185">Reference proteome</keyword>
<proteinExistence type="predicted"/>
<dbReference type="InterPro" id="IPR009057">
    <property type="entry name" value="Homeodomain-like_sf"/>
</dbReference>
<accession>A0ABX2HAB9</accession>
<dbReference type="SUPFAM" id="SSF46689">
    <property type="entry name" value="Homeodomain-like"/>
    <property type="match status" value="1"/>
</dbReference>
<dbReference type="InterPro" id="IPR018062">
    <property type="entry name" value="HTH_AraC-typ_CS"/>
</dbReference>
<sequence>MNFYEAGDRDFSIQFCEYNYSNPDYDQIYRPNGSGDYLFLLFKTPMKVYLDKRLSISKENACILYAPGYEQHYKAVHRFRNSYLHFSCKADLKKQYGIPLNTVFYPGNCEEIDACIRFLHKEHIANDLFSDEYEYTLFQQLMITIARGLKSHQIHGSGTEGDNLYSAFRKLRLEMLTNYAKPWDTTELCKKVSLEKSQFYSCYQKFFQSTPHADLLQIRMDKAKNLLTNEALTVQQIAQMCGFSDFSHFSRYFRKQAGCSPLQWRRKMGEPH</sequence>
<organism evidence="6 7">
    <name type="scientific">Blautia faecis</name>
    <dbReference type="NCBI Taxonomy" id="871665"/>
    <lineage>
        <taxon>Bacteria</taxon>
        <taxon>Bacillati</taxon>
        <taxon>Bacillota</taxon>
        <taxon>Clostridia</taxon>
        <taxon>Lachnospirales</taxon>
        <taxon>Lachnospiraceae</taxon>
        <taxon>Blautia</taxon>
    </lineage>
</organism>
<dbReference type="Pfam" id="PF12833">
    <property type="entry name" value="HTH_18"/>
    <property type="match status" value="1"/>
</dbReference>
<keyword evidence="3" id="KW-0010">Activator</keyword>
<comment type="caution">
    <text evidence="6">The sequence shown here is derived from an EMBL/GenBank/DDBJ whole genome shotgun (WGS) entry which is preliminary data.</text>
</comment>
<name>A0ABX2HAB9_9FIRM</name>